<dbReference type="EMBL" id="KD150942">
    <property type="protein sequence ID" value="EMS57031.1"/>
    <property type="molecule type" value="Genomic_DNA"/>
</dbReference>
<proteinExistence type="predicted"/>
<dbReference type="AlphaFoldDB" id="M7ZBM9"/>
<name>M7ZBM9_TRIUA</name>
<reference evidence="1" key="1">
    <citation type="journal article" date="2013" name="Nature">
        <title>Draft genome of the wheat A-genome progenitor Triticum urartu.</title>
        <authorList>
            <person name="Ling H.Q."/>
            <person name="Zhao S."/>
            <person name="Liu D."/>
            <person name="Wang J."/>
            <person name="Sun H."/>
            <person name="Zhang C."/>
            <person name="Fan H."/>
            <person name="Li D."/>
            <person name="Dong L."/>
            <person name="Tao Y."/>
            <person name="Gao C."/>
            <person name="Wu H."/>
            <person name="Li Y."/>
            <person name="Cui Y."/>
            <person name="Guo X."/>
            <person name="Zheng S."/>
            <person name="Wang B."/>
            <person name="Yu K."/>
            <person name="Liang Q."/>
            <person name="Yang W."/>
            <person name="Lou X."/>
            <person name="Chen J."/>
            <person name="Feng M."/>
            <person name="Jian J."/>
            <person name="Zhang X."/>
            <person name="Luo G."/>
            <person name="Jiang Y."/>
            <person name="Liu J."/>
            <person name="Wang Z."/>
            <person name="Sha Y."/>
            <person name="Zhang B."/>
            <person name="Wu H."/>
            <person name="Tang D."/>
            <person name="Shen Q."/>
            <person name="Xue P."/>
            <person name="Zou S."/>
            <person name="Wang X."/>
            <person name="Liu X."/>
            <person name="Wang F."/>
            <person name="Yang Y."/>
            <person name="An X."/>
            <person name="Dong Z."/>
            <person name="Zhang K."/>
            <person name="Zhang X."/>
            <person name="Luo M.C."/>
            <person name="Dvorak J."/>
            <person name="Tong Y."/>
            <person name="Wang J."/>
            <person name="Yang H."/>
            <person name="Li Z."/>
            <person name="Wang D."/>
            <person name="Zhang A."/>
            <person name="Wang J."/>
        </authorList>
    </citation>
    <scope>NUCLEOTIDE SEQUENCE</scope>
</reference>
<accession>M7ZBM9</accession>
<sequence>MGPATGSTRRLWGSRNLRCISRFNVSRSFSTSCSGCKILSTFFFVGALPVTSAGRACISHRCWWCFPSVYHLLNSGGDQVPSSISADKGAGPLSLRLPLRRQEGGGFCSSILA</sequence>
<protein>
    <submittedName>
        <fullName evidence="1">Uncharacterized protein</fullName>
    </submittedName>
</protein>
<evidence type="ECO:0000313" key="1">
    <source>
        <dbReference type="EMBL" id="EMS57031.1"/>
    </source>
</evidence>
<organism evidence="1">
    <name type="scientific">Triticum urartu</name>
    <name type="common">Red wild einkorn</name>
    <name type="synonym">Crithodium urartu</name>
    <dbReference type="NCBI Taxonomy" id="4572"/>
    <lineage>
        <taxon>Eukaryota</taxon>
        <taxon>Viridiplantae</taxon>
        <taxon>Streptophyta</taxon>
        <taxon>Embryophyta</taxon>
        <taxon>Tracheophyta</taxon>
        <taxon>Spermatophyta</taxon>
        <taxon>Magnoliopsida</taxon>
        <taxon>Liliopsida</taxon>
        <taxon>Poales</taxon>
        <taxon>Poaceae</taxon>
        <taxon>BOP clade</taxon>
        <taxon>Pooideae</taxon>
        <taxon>Triticodae</taxon>
        <taxon>Triticeae</taxon>
        <taxon>Triticinae</taxon>
        <taxon>Triticum</taxon>
    </lineage>
</organism>
<gene>
    <name evidence="1" type="ORF">TRIUR3_27924</name>
</gene>